<dbReference type="CDD" id="cd00028">
    <property type="entry name" value="B_lectin"/>
    <property type="match status" value="1"/>
</dbReference>
<keyword evidence="3 12" id="KW-0732">Signal</keyword>
<dbReference type="InterPro" id="IPR000719">
    <property type="entry name" value="Prot_kinase_dom"/>
</dbReference>
<keyword evidence="7" id="KW-1015">Disulfide bond</keyword>
<dbReference type="Gene3D" id="3.30.200.20">
    <property type="entry name" value="Phosphorylase Kinase, domain 1"/>
    <property type="match status" value="1"/>
</dbReference>
<dbReference type="InterPro" id="IPR001245">
    <property type="entry name" value="Ser-Thr/Tyr_kinase_cat_dom"/>
</dbReference>
<dbReference type="Gene3D" id="2.90.10.10">
    <property type="entry name" value="Bulb-type lectin domain"/>
    <property type="match status" value="1"/>
</dbReference>
<evidence type="ECO:0000256" key="11">
    <source>
        <dbReference type="PIRNR" id="PIRNR000641"/>
    </source>
</evidence>
<dbReference type="GO" id="GO:0005524">
    <property type="term" value="F:ATP binding"/>
    <property type="evidence" value="ECO:0007669"/>
    <property type="project" value="UniProtKB-KW"/>
</dbReference>
<feature type="domain" description="Bulb-type lectin" evidence="14">
    <location>
        <begin position="22"/>
        <end position="146"/>
    </location>
</feature>
<evidence type="ECO:0000256" key="5">
    <source>
        <dbReference type="ARBA" id="ARBA00022777"/>
    </source>
</evidence>
<dbReference type="Pfam" id="PF01453">
    <property type="entry name" value="B_lectin"/>
    <property type="match status" value="1"/>
</dbReference>
<evidence type="ECO:0000256" key="4">
    <source>
        <dbReference type="ARBA" id="ARBA00022741"/>
    </source>
</evidence>
<keyword evidence="1 11" id="KW-0723">Serine/threonine-protein kinase</keyword>
<dbReference type="SMART" id="SM00473">
    <property type="entry name" value="PAN_AP"/>
    <property type="match status" value="1"/>
</dbReference>
<dbReference type="CDD" id="cd14066">
    <property type="entry name" value="STKc_IRAK"/>
    <property type="match status" value="1"/>
</dbReference>
<evidence type="ECO:0000256" key="6">
    <source>
        <dbReference type="ARBA" id="ARBA00022840"/>
    </source>
</evidence>
<dbReference type="PROSITE" id="PS50948">
    <property type="entry name" value="PAN"/>
    <property type="match status" value="1"/>
</dbReference>
<dbReference type="SUPFAM" id="SSF56112">
    <property type="entry name" value="Protein kinase-like (PK-like)"/>
    <property type="match status" value="1"/>
</dbReference>
<dbReference type="SUPFAM" id="SSF51110">
    <property type="entry name" value="alpha-D-mannose-specific plant lectins"/>
    <property type="match status" value="1"/>
</dbReference>
<dbReference type="InterPro" id="IPR036426">
    <property type="entry name" value="Bulb-type_lectin_dom_sf"/>
</dbReference>
<comment type="similarity">
    <text evidence="11">Belongs to the protein kinase superfamily. Ser/Thr protein kinase family.</text>
</comment>
<dbReference type="PIRSF" id="PIRSF000641">
    <property type="entry name" value="SRK"/>
    <property type="match status" value="1"/>
</dbReference>
<gene>
    <name evidence="16" type="ORF">SASPL_154358</name>
</gene>
<accession>A0A8X8VZX1</accession>
<dbReference type="FunFam" id="3.30.200.20:FF:000195">
    <property type="entry name" value="G-type lectin S-receptor-like serine/threonine-protein kinase"/>
    <property type="match status" value="1"/>
</dbReference>
<evidence type="ECO:0000256" key="7">
    <source>
        <dbReference type="ARBA" id="ARBA00023157"/>
    </source>
</evidence>
<dbReference type="Pfam" id="PF07714">
    <property type="entry name" value="PK_Tyr_Ser-Thr"/>
    <property type="match status" value="1"/>
</dbReference>
<evidence type="ECO:0000313" key="16">
    <source>
        <dbReference type="EMBL" id="KAG6385522.1"/>
    </source>
</evidence>
<dbReference type="GO" id="GO:0048544">
    <property type="term" value="P:recognition of pollen"/>
    <property type="evidence" value="ECO:0007669"/>
    <property type="project" value="InterPro"/>
</dbReference>
<dbReference type="InterPro" id="IPR003609">
    <property type="entry name" value="Pan_app"/>
</dbReference>
<reference evidence="16" key="2">
    <citation type="submission" date="2020-08" db="EMBL/GenBank/DDBJ databases">
        <title>Plant Genome Project.</title>
        <authorList>
            <person name="Zhang R.-G."/>
        </authorList>
    </citation>
    <scope>NUCLEOTIDE SEQUENCE</scope>
    <source>
        <strain evidence="16">Huo1</strain>
        <tissue evidence="16">Leaf</tissue>
    </source>
</reference>
<proteinExistence type="inferred from homology"/>
<keyword evidence="6 11" id="KW-0067">ATP-binding</keyword>
<keyword evidence="8" id="KW-0325">Glycoprotein</keyword>
<dbReference type="FunFam" id="1.10.510.10:FF:000060">
    <property type="entry name" value="G-type lectin S-receptor-like serine/threonine-protein kinase"/>
    <property type="match status" value="1"/>
</dbReference>
<sequence>MTTSFGLCLFLLTTSFISAHTNDTIFTSQVLRDNHNDTLISSTGAFALGFFSPGSSKNRYVGIWYNNIQDKTVVWVANRDDPLTDRSGVLLVIQPGRLLLLNNATNATIWSANISSTVHAPVARLLDSGNLVVVDANDETNILWQSFDYPTDTFLPGMKIGKNFVSGHQVYLSSAKSNDDPETGVFTYQIDPSGYPQSVIKDGAIVRCKSGPWNGLRFSGSHNLVKNIIFTFGLVINKDQVYYHYTLLNDSVYMRFKLSESGEGQRWLWSYQTQNWLLYHTIPTDNCDIYGVCGAYGVCNPKTSPYCTCLNKFEPYYPSRWDADDFSNGCVRRTPLNCQEGDGFLKYSGVKLPDTQHSWSNASMSLEECRVTCSKNCSCTAYASLNISNGENGCLLWFGELVNMREISPGQDIYIRMAKSEIEVGSRKREILIVTLSVVIATVLLGLSLKLLYSLKSDHQLQERNYATGGLRRNYHCHQSREDMDLPMLDLSSIIKATDNFSVENKLGEGGFGPVYKGLLEDGGAIAVKRLSRTSHQGVEEFKNEVICIAKLQHRNLVKLLGYCIHSEEMMLVYEYLTNKSLDLILFDPTKSILLDWPRRFNIINGIARGLMYLHQDSRLRVIHRDLKTSNILLDSDMNPKISDFGLARTFGGNETGASTDRVVGTYGYMSPEYAGDGLFSVKSDVFSFGVIVLEIVSGKRNRRFCYLEEELNFLGYAWMLNREERSLELIEPCLTNSCNDVLRSIHVALLCVQQHPDDRPTMSSVVQMLSNHAVLLPQPKHPGFFIQREMPEANWSTASCTNRSTTSVLQAR</sequence>
<dbReference type="PROSITE" id="PS00108">
    <property type="entry name" value="PROTEIN_KINASE_ST"/>
    <property type="match status" value="1"/>
</dbReference>
<dbReference type="InterPro" id="IPR001480">
    <property type="entry name" value="Bulb-type_lectin_dom"/>
</dbReference>
<evidence type="ECO:0000256" key="2">
    <source>
        <dbReference type="ARBA" id="ARBA00022679"/>
    </source>
</evidence>
<protein>
    <recommendedName>
        <fullName evidence="11">Receptor-like serine/threonine-protein kinase</fullName>
        <ecNumber evidence="11">2.7.11.1</ecNumber>
    </recommendedName>
</protein>
<dbReference type="EMBL" id="PNBA02000022">
    <property type="protein sequence ID" value="KAG6385522.1"/>
    <property type="molecule type" value="Genomic_DNA"/>
</dbReference>
<comment type="catalytic activity">
    <reaction evidence="10 11">
        <text>L-seryl-[protein] + ATP = O-phospho-L-seryl-[protein] + ADP + H(+)</text>
        <dbReference type="Rhea" id="RHEA:17989"/>
        <dbReference type="Rhea" id="RHEA-COMP:9863"/>
        <dbReference type="Rhea" id="RHEA-COMP:11604"/>
        <dbReference type="ChEBI" id="CHEBI:15378"/>
        <dbReference type="ChEBI" id="CHEBI:29999"/>
        <dbReference type="ChEBI" id="CHEBI:30616"/>
        <dbReference type="ChEBI" id="CHEBI:83421"/>
        <dbReference type="ChEBI" id="CHEBI:456216"/>
        <dbReference type="EC" id="2.7.11.1"/>
    </reaction>
</comment>
<dbReference type="InterPro" id="IPR011009">
    <property type="entry name" value="Kinase-like_dom_sf"/>
</dbReference>
<dbReference type="InterPro" id="IPR000858">
    <property type="entry name" value="S_locus_glycoprot_dom"/>
</dbReference>
<comment type="caution">
    <text evidence="16">The sequence shown here is derived from an EMBL/GenBank/DDBJ whole genome shotgun (WGS) entry which is preliminary data.</text>
</comment>
<feature type="domain" description="Protein kinase" evidence="13">
    <location>
        <begin position="501"/>
        <end position="776"/>
    </location>
</feature>
<evidence type="ECO:0000256" key="9">
    <source>
        <dbReference type="ARBA" id="ARBA00047899"/>
    </source>
</evidence>
<dbReference type="InterPro" id="IPR008271">
    <property type="entry name" value="Ser/Thr_kinase_AS"/>
</dbReference>
<keyword evidence="17" id="KW-1185">Reference proteome</keyword>
<evidence type="ECO:0000259" key="15">
    <source>
        <dbReference type="PROSITE" id="PS50948"/>
    </source>
</evidence>
<dbReference type="PROSITE" id="PS50927">
    <property type="entry name" value="BULB_LECTIN"/>
    <property type="match status" value="1"/>
</dbReference>
<dbReference type="InterPro" id="IPR024171">
    <property type="entry name" value="SRK-like_kinase"/>
</dbReference>
<feature type="chain" id="PRO_5036491886" description="Receptor-like serine/threonine-protein kinase" evidence="12">
    <location>
        <begin position="20"/>
        <end position="813"/>
    </location>
</feature>
<keyword evidence="4 11" id="KW-0547">Nucleotide-binding</keyword>
<keyword evidence="2 11" id="KW-0808">Transferase</keyword>
<reference evidence="16" key="1">
    <citation type="submission" date="2018-01" db="EMBL/GenBank/DDBJ databases">
        <authorList>
            <person name="Mao J.F."/>
        </authorList>
    </citation>
    <scope>NUCLEOTIDE SEQUENCE</scope>
    <source>
        <strain evidence="16">Huo1</strain>
        <tissue evidence="16">Leaf</tissue>
    </source>
</reference>
<keyword evidence="5 11" id="KW-0418">Kinase</keyword>
<dbReference type="PROSITE" id="PS50011">
    <property type="entry name" value="PROTEIN_KINASE_DOM"/>
    <property type="match status" value="1"/>
</dbReference>
<dbReference type="EC" id="2.7.11.1" evidence="11"/>
<dbReference type="PANTHER" id="PTHR32444">
    <property type="entry name" value="BULB-TYPE LECTIN DOMAIN-CONTAINING PROTEIN"/>
    <property type="match status" value="1"/>
</dbReference>
<evidence type="ECO:0000259" key="13">
    <source>
        <dbReference type="PROSITE" id="PS50011"/>
    </source>
</evidence>
<dbReference type="GO" id="GO:0004674">
    <property type="term" value="F:protein serine/threonine kinase activity"/>
    <property type="evidence" value="ECO:0007669"/>
    <property type="project" value="UniProtKB-KW"/>
</dbReference>
<dbReference type="SMART" id="SM00108">
    <property type="entry name" value="B_lectin"/>
    <property type="match status" value="1"/>
</dbReference>
<dbReference type="Gene3D" id="1.10.510.10">
    <property type="entry name" value="Transferase(Phosphotransferase) domain 1"/>
    <property type="match status" value="1"/>
</dbReference>
<evidence type="ECO:0000256" key="10">
    <source>
        <dbReference type="ARBA" id="ARBA00048679"/>
    </source>
</evidence>
<feature type="signal peptide" evidence="12">
    <location>
        <begin position="1"/>
        <end position="19"/>
    </location>
</feature>
<dbReference type="Gene3D" id="3.50.4.10">
    <property type="entry name" value="Hepatocyte Growth Factor"/>
    <property type="match status" value="1"/>
</dbReference>
<evidence type="ECO:0000256" key="12">
    <source>
        <dbReference type="SAM" id="SignalP"/>
    </source>
</evidence>
<dbReference type="CDD" id="cd01098">
    <property type="entry name" value="PAN_AP_plant"/>
    <property type="match status" value="1"/>
</dbReference>
<dbReference type="Proteomes" id="UP000298416">
    <property type="component" value="Unassembled WGS sequence"/>
</dbReference>
<feature type="domain" description="Apple" evidence="15">
    <location>
        <begin position="338"/>
        <end position="418"/>
    </location>
</feature>
<name>A0A8X8VZX1_SALSN</name>
<dbReference type="PANTHER" id="PTHR32444:SF183">
    <property type="entry name" value="APPLE DOMAIN-CONTAINING PROTEIN"/>
    <property type="match status" value="1"/>
</dbReference>
<evidence type="ECO:0000256" key="8">
    <source>
        <dbReference type="ARBA" id="ARBA00023180"/>
    </source>
</evidence>
<dbReference type="SMART" id="SM00220">
    <property type="entry name" value="S_TKc"/>
    <property type="match status" value="1"/>
</dbReference>
<dbReference type="AlphaFoldDB" id="A0A8X8VZX1"/>
<dbReference type="Pfam" id="PF00954">
    <property type="entry name" value="S_locus_glycop"/>
    <property type="match status" value="1"/>
</dbReference>
<evidence type="ECO:0000256" key="1">
    <source>
        <dbReference type="ARBA" id="ARBA00022527"/>
    </source>
</evidence>
<organism evidence="16">
    <name type="scientific">Salvia splendens</name>
    <name type="common">Scarlet sage</name>
    <dbReference type="NCBI Taxonomy" id="180675"/>
    <lineage>
        <taxon>Eukaryota</taxon>
        <taxon>Viridiplantae</taxon>
        <taxon>Streptophyta</taxon>
        <taxon>Embryophyta</taxon>
        <taxon>Tracheophyta</taxon>
        <taxon>Spermatophyta</taxon>
        <taxon>Magnoliopsida</taxon>
        <taxon>eudicotyledons</taxon>
        <taxon>Gunneridae</taxon>
        <taxon>Pentapetalae</taxon>
        <taxon>asterids</taxon>
        <taxon>lamiids</taxon>
        <taxon>Lamiales</taxon>
        <taxon>Lamiaceae</taxon>
        <taxon>Nepetoideae</taxon>
        <taxon>Mentheae</taxon>
        <taxon>Salviinae</taxon>
        <taxon>Salvia</taxon>
        <taxon>Salvia subgen. Calosphace</taxon>
        <taxon>core Calosphace</taxon>
    </lineage>
</organism>
<evidence type="ECO:0000313" key="17">
    <source>
        <dbReference type="Proteomes" id="UP000298416"/>
    </source>
</evidence>
<evidence type="ECO:0000259" key="14">
    <source>
        <dbReference type="PROSITE" id="PS50927"/>
    </source>
</evidence>
<dbReference type="Pfam" id="PF08276">
    <property type="entry name" value="PAN_2"/>
    <property type="match status" value="1"/>
</dbReference>
<comment type="catalytic activity">
    <reaction evidence="9 11">
        <text>L-threonyl-[protein] + ATP = O-phospho-L-threonyl-[protein] + ADP + H(+)</text>
        <dbReference type="Rhea" id="RHEA:46608"/>
        <dbReference type="Rhea" id="RHEA-COMP:11060"/>
        <dbReference type="Rhea" id="RHEA-COMP:11605"/>
        <dbReference type="ChEBI" id="CHEBI:15378"/>
        <dbReference type="ChEBI" id="CHEBI:30013"/>
        <dbReference type="ChEBI" id="CHEBI:30616"/>
        <dbReference type="ChEBI" id="CHEBI:61977"/>
        <dbReference type="ChEBI" id="CHEBI:456216"/>
        <dbReference type="EC" id="2.7.11.1"/>
    </reaction>
</comment>
<dbReference type="FunFam" id="2.90.10.10:FF:000004">
    <property type="entry name" value="G-type lectin S-receptor-like serine/threonine-protein kinase"/>
    <property type="match status" value="1"/>
</dbReference>
<evidence type="ECO:0000256" key="3">
    <source>
        <dbReference type="ARBA" id="ARBA00022729"/>
    </source>
</evidence>